<feature type="region of interest" description="Disordered" evidence="1">
    <location>
        <begin position="447"/>
        <end position="486"/>
    </location>
</feature>
<feature type="region of interest" description="Disordered" evidence="1">
    <location>
        <begin position="192"/>
        <end position="271"/>
    </location>
</feature>
<feature type="region of interest" description="Disordered" evidence="1">
    <location>
        <begin position="499"/>
        <end position="614"/>
    </location>
</feature>
<protein>
    <recommendedName>
        <fullName evidence="5">Flagellar biosynthesis protein FliO</fullName>
    </recommendedName>
</protein>
<comment type="caution">
    <text evidence="3">The sequence shown here is derived from an EMBL/GenBank/DDBJ whole genome shotgun (WGS) entry which is preliminary data.</text>
</comment>
<dbReference type="PANTHER" id="PTHR38766:SF1">
    <property type="entry name" value="FLAGELLAR PROTEIN FLIO"/>
    <property type="match status" value="1"/>
</dbReference>
<keyword evidence="2" id="KW-1133">Transmembrane helix</keyword>
<evidence type="ECO:0008006" key="5">
    <source>
        <dbReference type="Google" id="ProtNLM"/>
    </source>
</evidence>
<organism evidence="3 4">
    <name type="scientific">Pannonibacter anstelovis</name>
    <dbReference type="NCBI Taxonomy" id="3121537"/>
    <lineage>
        <taxon>Bacteria</taxon>
        <taxon>Pseudomonadati</taxon>
        <taxon>Pseudomonadota</taxon>
        <taxon>Alphaproteobacteria</taxon>
        <taxon>Hyphomicrobiales</taxon>
        <taxon>Stappiaceae</taxon>
        <taxon>Pannonibacter</taxon>
    </lineage>
</organism>
<feature type="region of interest" description="Disordered" evidence="1">
    <location>
        <begin position="293"/>
        <end position="353"/>
    </location>
</feature>
<feature type="compositionally biased region" description="Low complexity" evidence="1">
    <location>
        <begin position="562"/>
        <end position="575"/>
    </location>
</feature>
<dbReference type="PANTHER" id="PTHR38766">
    <property type="entry name" value="FLAGELLAR PROTEIN FLIO"/>
    <property type="match status" value="1"/>
</dbReference>
<dbReference type="EMBL" id="JBAKBE010000015">
    <property type="protein sequence ID" value="MEH0098562.1"/>
    <property type="molecule type" value="Genomic_DNA"/>
</dbReference>
<proteinExistence type="predicted"/>
<feature type="compositionally biased region" description="Polar residues" evidence="1">
    <location>
        <begin position="604"/>
        <end position="614"/>
    </location>
</feature>
<evidence type="ECO:0000256" key="1">
    <source>
        <dbReference type="SAM" id="MobiDB-lite"/>
    </source>
</evidence>
<name>A0ABU7ZTZ0_9HYPH</name>
<reference evidence="3 4" key="1">
    <citation type="submission" date="2024-02" db="EMBL/GenBank/DDBJ databases">
        <title>A new putative Pannonibacter species isolated from two cases of bloodstream infections in paediatric patients.</title>
        <authorList>
            <person name="Castellana S."/>
            <person name="De Laurentiis V."/>
            <person name="Grassi M."/>
            <person name="De Leonardis F."/>
            <person name="Mosca A."/>
            <person name="De Carlo C."/>
            <person name="Sparapano E."/>
            <person name="Ronga L."/>
            <person name="Santacroce L."/>
            <person name="Chironna M."/>
            <person name="De Robertis A."/>
            <person name="Bianco A."/>
            <person name="Del Sambro L."/>
            <person name="Capozzi L."/>
            <person name="Parisi A."/>
        </authorList>
    </citation>
    <scope>NUCLEOTIDE SEQUENCE [LARGE SCALE GENOMIC DNA]</scope>
    <source>
        <strain evidence="3 4">Pt2</strain>
    </source>
</reference>
<evidence type="ECO:0000256" key="2">
    <source>
        <dbReference type="SAM" id="Phobius"/>
    </source>
</evidence>
<evidence type="ECO:0000313" key="3">
    <source>
        <dbReference type="EMBL" id="MEH0098562.1"/>
    </source>
</evidence>
<feature type="region of interest" description="Disordered" evidence="1">
    <location>
        <begin position="153"/>
        <end position="174"/>
    </location>
</feature>
<feature type="transmembrane region" description="Helical" evidence="2">
    <location>
        <begin position="20"/>
        <end position="39"/>
    </location>
</feature>
<feature type="compositionally biased region" description="Low complexity" evidence="1">
    <location>
        <begin position="208"/>
        <end position="245"/>
    </location>
</feature>
<accession>A0ABU7ZTZ0</accession>
<dbReference type="InterPro" id="IPR052205">
    <property type="entry name" value="FliO/MopB"/>
</dbReference>
<evidence type="ECO:0000313" key="4">
    <source>
        <dbReference type="Proteomes" id="UP001380822"/>
    </source>
</evidence>
<feature type="compositionally biased region" description="Acidic residues" evidence="1">
    <location>
        <begin position="660"/>
        <end position="670"/>
    </location>
</feature>
<feature type="region of interest" description="Disordered" evidence="1">
    <location>
        <begin position="629"/>
        <end position="686"/>
    </location>
</feature>
<dbReference type="RefSeq" id="WP_334253024.1">
    <property type="nucleotide sequence ID" value="NZ_JBAKBE010000015.1"/>
</dbReference>
<gene>
    <name evidence="3" type="ORF">V6L76_20045</name>
</gene>
<sequence length="710" mass="70625">MYEWIADTFGVGDGIARAMSFIIALAIVFALIGLMVYFLRQFTGNRINAGRNRQPRIAVMDAMNIDARRRLLLVRRDNVEHLILVGGPTDVVVEQTIIRGTPVAANYQRQLAGYGAPDYDAGDSPVPAPAAPPVAAMTASPAAASLAPAPAVPPLRVQPSAPDKQQAAPSGPQRLAANLAARAAAAAGSLAASARARGQNEPQVGSGPAAQASAPSAPRPQAQAPAPEAPALRAQTPQPLQAPQTSVSHAPQTPSVPPASSAGPELKPVSSPLDTIKTLRARAAEAMSAGTSAAAAPSVSAPAAPASPAPRASEPAMRAPEVSAPAIRSTAQAPVQAPVQPAPPPVQRASAAAADTVQSAASALTQKAGASVAAAGAAVAGLARTFARPGATDGQATAPEPELRRQVTPPSSGPAARARTAFQNPLAAGQNPAQGDTTAGDTVRTQPAAQNATGSAGASPAAQAAATEVRGPAERSGEGLGSLATNPYLRLDPARAASYRGGAGASGSTQAAPPVNTAAAAAAAEASTDAATTGETRSEAATDAPSAAAKNEGPAVPLEDTAAAPQQAESDAAPAEAEHKDGSTQDTAADEEDLFAPLVPAHTSAETADATQTGMADDLLADALADVLDGHLPGRSSKTAAAPAPADQAGESAAPAAAEPELEASQDDTPEQPGAAPEIKVQTARDNPGVTAIEEEMARLLSEIGTQERK</sequence>
<keyword evidence="4" id="KW-1185">Reference proteome</keyword>
<feature type="region of interest" description="Disordered" evidence="1">
    <location>
        <begin position="390"/>
        <end position="417"/>
    </location>
</feature>
<dbReference type="Proteomes" id="UP001380822">
    <property type="component" value="Unassembled WGS sequence"/>
</dbReference>
<feature type="compositionally biased region" description="Low complexity" evidence="1">
    <location>
        <begin position="499"/>
        <end position="533"/>
    </location>
</feature>
<keyword evidence="2" id="KW-0812">Transmembrane</keyword>
<keyword evidence="2" id="KW-0472">Membrane</keyword>
<feature type="compositionally biased region" description="Low complexity" evidence="1">
    <location>
        <begin position="640"/>
        <end position="659"/>
    </location>
</feature>
<feature type="compositionally biased region" description="Low complexity" evidence="1">
    <location>
        <begin position="452"/>
        <end position="467"/>
    </location>
</feature>
<feature type="compositionally biased region" description="Low complexity" evidence="1">
    <location>
        <begin position="293"/>
        <end position="320"/>
    </location>
</feature>